<dbReference type="InterPro" id="IPR015424">
    <property type="entry name" value="PyrdxlP-dep_Trfase"/>
</dbReference>
<dbReference type="NCBIfam" id="TIGR00474">
    <property type="entry name" value="selA"/>
    <property type="match status" value="1"/>
</dbReference>
<dbReference type="AlphaFoldDB" id="A0AA35TP51"/>
<dbReference type="SUPFAM" id="SSF53383">
    <property type="entry name" value="PLP-dependent transferases"/>
    <property type="match status" value="1"/>
</dbReference>
<sequence>MSTGYRSIPSVEKLLSDSRVEELIDVYSRESLVYLVRRSLEQVRQEIAEGKPSPSFDEMVDSIASQAASLWRPKPIPLINATGVVLHTNLGRSPLSDEAVEAMLQAARGYTNLELDLADGARGSRQSHVESLLCQITGAEAALVVNNNASAVLLGLSAIANGKEVIVSRGEAVEIGGGFRIPDVLRQSGAALVEVGTTNRTYLADYESALTQDTAAMLKVHTSNFRVIGFTHEATVEELAALGAGRGTPVLHDQGSGCLLDTTRFGLAREPMVQDSIAAGADLVFFSGDKLLGGPQAGIVAGKRELGESLEKVPIWRMISTPVDALEKRARSWQKSVGDTAQVVQGLSAIGGGSLPGESIPTWLLSIGAQGTPEGAQGLAKRLREADTPVIARIEDDRVLLDPRTVLTTEEAALLAALKSALGA</sequence>
<feature type="domain" description="L-seryl-tRNA selenium transferase N-terminal" evidence="7">
    <location>
        <begin position="5"/>
        <end position="44"/>
    </location>
</feature>
<dbReference type="Gene3D" id="3.90.1150.110">
    <property type="match status" value="1"/>
</dbReference>
<dbReference type="GO" id="GO:0004125">
    <property type="term" value="F:L-seryl-tRNA(Sec) selenium transferase activity"/>
    <property type="evidence" value="ECO:0007669"/>
    <property type="project" value="InterPro"/>
</dbReference>
<keyword evidence="3 8" id="KW-0808">Transferase</keyword>
<comment type="caution">
    <text evidence="8">The sequence shown here is derived from an EMBL/GenBank/DDBJ whole genome shotgun (WGS) entry which is preliminary data.</text>
</comment>
<keyword evidence="5" id="KW-0648">Protein biosynthesis</keyword>
<dbReference type="InterPro" id="IPR025862">
    <property type="entry name" value="SelA_trans_N_dom"/>
</dbReference>
<dbReference type="Pfam" id="PF12390">
    <property type="entry name" value="Se-cys_synth_N"/>
    <property type="match status" value="1"/>
</dbReference>
<keyword evidence="9" id="KW-1185">Reference proteome</keyword>
<evidence type="ECO:0000256" key="4">
    <source>
        <dbReference type="ARBA" id="ARBA00022898"/>
    </source>
</evidence>
<dbReference type="PANTHER" id="PTHR32328:SF0">
    <property type="entry name" value="L-SERYL-TRNA(SEC) SELENIUM TRANSFERASE"/>
    <property type="match status" value="1"/>
</dbReference>
<dbReference type="InterPro" id="IPR015421">
    <property type="entry name" value="PyrdxlP-dep_Trfase_major"/>
</dbReference>
<dbReference type="GO" id="GO:0005737">
    <property type="term" value="C:cytoplasm"/>
    <property type="evidence" value="ECO:0007669"/>
    <property type="project" value="InterPro"/>
</dbReference>
<accession>A0AA35TP51</accession>
<evidence type="ECO:0000256" key="1">
    <source>
        <dbReference type="ARBA" id="ARBA00001933"/>
    </source>
</evidence>
<reference evidence="8" key="1">
    <citation type="submission" date="2023-03" db="EMBL/GenBank/DDBJ databases">
        <authorList>
            <person name="Steffen K."/>
            <person name="Cardenas P."/>
        </authorList>
    </citation>
    <scope>NUCLEOTIDE SEQUENCE</scope>
</reference>
<proteinExistence type="inferred from homology"/>
<evidence type="ECO:0000256" key="3">
    <source>
        <dbReference type="ARBA" id="ARBA00022679"/>
    </source>
</evidence>
<organism evidence="8 9">
    <name type="scientific">Geodia barretti</name>
    <name type="common">Barrett's horny sponge</name>
    <dbReference type="NCBI Taxonomy" id="519541"/>
    <lineage>
        <taxon>Eukaryota</taxon>
        <taxon>Metazoa</taxon>
        <taxon>Porifera</taxon>
        <taxon>Demospongiae</taxon>
        <taxon>Heteroscleromorpha</taxon>
        <taxon>Tetractinellida</taxon>
        <taxon>Astrophorina</taxon>
        <taxon>Geodiidae</taxon>
        <taxon>Geodia</taxon>
    </lineage>
</organism>
<keyword evidence="4" id="KW-0663">Pyridoxal phosphate</keyword>
<protein>
    <submittedName>
        <fullName evidence="8">L-seryl-tRNA(Sec) selenium transferase</fullName>
    </submittedName>
</protein>
<gene>
    <name evidence="8" type="ORF">GBAR_LOCUS28368</name>
</gene>
<keyword evidence="2" id="KW-0963">Cytoplasm</keyword>
<keyword evidence="6" id="KW-0711">Selenium</keyword>
<dbReference type="Gene3D" id="3.90.1150.180">
    <property type="match status" value="1"/>
</dbReference>
<dbReference type="InterPro" id="IPR004534">
    <property type="entry name" value="SelA_trans"/>
</dbReference>
<evidence type="ECO:0000256" key="6">
    <source>
        <dbReference type="ARBA" id="ARBA00023266"/>
    </source>
</evidence>
<evidence type="ECO:0000256" key="2">
    <source>
        <dbReference type="ARBA" id="ARBA00022490"/>
    </source>
</evidence>
<dbReference type="HAMAP" id="MF_00423">
    <property type="entry name" value="SelA"/>
    <property type="match status" value="1"/>
</dbReference>
<evidence type="ECO:0000256" key="5">
    <source>
        <dbReference type="ARBA" id="ARBA00022917"/>
    </source>
</evidence>
<dbReference type="PANTHER" id="PTHR32328">
    <property type="entry name" value="L-SERYL-TRNA(SEC) SELENIUM TRANSFERASE"/>
    <property type="match status" value="1"/>
</dbReference>
<dbReference type="Proteomes" id="UP001174909">
    <property type="component" value="Unassembled WGS sequence"/>
</dbReference>
<dbReference type="Gene3D" id="3.40.640.10">
    <property type="entry name" value="Type I PLP-dependent aspartate aminotransferase-like (Major domain)"/>
    <property type="match status" value="1"/>
</dbReference>
<evidence type="ECO:0000313" key="9">
    <source>
        <dbReference type="Proteomes" id="UP001174909"/>
    </source>
</evidence>
<evidence type="ECO:0000313" key="8">
    <source>
        <dbReference type="EMBL" id="CAI8051823.1"/>
    </source>
</evidence>
<comment type="cofactor">
    <cofactor evidence="1">
        <name>pyridoxal 5'-phosphate</name>
        <dbReference type="ChEBI" id="CHEBI:597326"/>
    </cofactor>
</comment>
<name>A0AA35TP51_GEOBA</name>
<dbReference type="EMBL" id="CASHTH010003967">
    <property type="protein sequence ID" value="CAI8051823.1"/>
    <property type="molecule type" value="Genomic_DNA"/>
</dbReference>
<dbReference type="InterPro" id="IPR018319">
    <property type="entry name" value="SelA-like"/>
</dbReference>
<dbReference type="GO" id="GO:0001514">
    <property type="term" value="P:selenocysteine incorporation"/>
    <property type="evidence" value="ECO:0007669"/>
    <property type="project" value="InterPro"/>
</dbReference>
<evidence type="ECO:0000259" key="7">
    <source>
        <dbReference type="Pfam" id="PF12390"/>
    </source>
</evidence>
<dbReference type="Pfam" id="PF03841">
    <property type="entry name" value="SelA"/>
    <property type="match status" value="1"/>
</dbReference>